<keyword evidence="2" id="KW-1185">Reference proteome</keyword>
<organism evidence="1 2">
    <name type="scientific">Favolaschia claudopus</name>
    <dbReference type="NCBI Taxonomy" id="2862362"/>
    <lineage>
        <taxon>Eukaryota</taxon>
        <taxon>Fungi</taxon>
        <taxon>Dikarya</taxon>
        <taxon>Basidiomycota</taxon>
        <taxon>Agaricomycotina</taxon>
        <taxon>Agaricomycetes</taxon>
        <taxon>Agaricomycetidae</taxon>
        <taxon>Agaricales</taxon>
        <taxon>Marasmiineae</taxon>
        <taxon>Mycenaceae</taxon>
        <taxon>Favolaschia</taxon>
    </lineage>
</organism>
<accession>A0AAV9ZFW9</accession>
<dbReference type="Proteomes" id="UP001362999">
    <property type="component" value="Unassembled WGS sequence"/>
</dbReference>
<dbReference type="EMBL" id="JAWWNJ010000152">
    <property type="protein sequence ID" value="KAK6981250.1"/>
    <property type="molecule type" value="Genomic_DNA"/>
</dbReference>
<sequence>MPECRESRASFLAAMKRLKQLLEAGTKLRLLGIDIDATEAEEAKFPKDHPASLGLPYAIDSTCTVKRGTNLAQEPVYPPMWHTTKAAGPADPDPLTTLELKDMSYTYRSLILDLGAFHLSVFGHFCPISQ</sequence>
<evidence type="ECO:0000313" key="1">
    <source>
        <dbReference type="EMBL" id="KAK6981250.1"/>
    </source>
</evidence>
<comment type="caution">
    <text evidence="1">The sequence shown here is derived from an EMBL/GenBank/DDBJ whole genome shotgun (WGS) entry which is preliminary data.</text>
</comment>
<name>A0AAV9ZFW9_9AGAR</name>
<dbReference type="AlphaFoldDB" id="A0AAV9ZFW9"/>
<protein>
    <submittedName>
        <fullName evidence="1">Uncharacterized protein</fullName>
    </submittedName>
</protein>
<gene>
    <name evidence="1" type="ORF">R3P38DRAFT_3464420</name>
</gene>
<proteinExistence type="predicted"/>
<reference evidence="1 2" key="1">
    <citation type="journal article" date="2024" name="J Genomics">
        <title>Draft genome sequencing and assembly of Favolaschia claudopus CIRM-BRFM 2984 isolated from oak limbs.</title>
        <authorList>
            <person name="Navarro D."/>
            <person name="Drula E."/>
            <person name="Chaduli D."/>
            <person name="Cazenave R."/>
            <person name="Ahrendt S."/>
            <person name="Wang J."/>
            <person name="Lipzen A."/>
            <person name="Daum C."/>
            <person name="Barry K."/>
            <person name="Grigoriev I.V."/>
            <person name="Favel A."/>
            <person name="Rosso M.N."/>
            <person name="Martin F."/>
        </authorList>
    </citation>
    <scope>NUCLEOTIDE SEQUENCE [LARGE SCALE GENOMIC DNA]</scope>
    <source>
        <strain evidence="1 2">CIRM-BRFM 2984</strain>
    </source>
</reference>
<evidence type="ECO:0000313" key="2">
    <source>
        <dbReference type="Proteomes" id="UP001362999"/>
    </source>
</evidence>